<evidence type="ECO:0000313" key="5">
    <source>
        <dbReference type="Proteomes" id="UP000706039"/>
    </source>
</evidence>
<proteinExistence type="predicted"/>
<dbReference type="Proteomes" id="UP000706039">
    <property type="component" value="Unassembled WGS sequence"/>
</dbReference>
<organism evidence="4 5">
    <name type="scientific">Sphingomonas colocasiae</name>
    <dbReference type="NCBI Taxonomy" id="1848973"/>
    <lineage>
        <taxon>Bacteria</taxon>
        <taxon>Pseudomonadati</taxon>
        <taxon>Pseudomonadota</taxon>
        <taxon>Alphaproteobacteria</taxon>
        <taxon>Sphingomonadales</taxon>
        <taxon>Sphingomonadaceae</taxon>
        <taxon>Sphingomonas</taxon>
    </lineage>
</organism>
<dbReference type="EMBL" id="JAINVV010000011">
    <property type="protein sequence ID" value="MBY8825200.1"/>
    <property type="molecule type" value="Genomic_DNA"/>
</dbReference>
<feature type="chain" id="PRO_5045524115" evidence="2">
    <location>
        <begin position="23"/>
        <end position="183"/>
    </location>
</feature>
<name>A0ABS7PV14_9SPHN</name>
<comment type="caution">
    <text evidence="4">The sequence shown here is derived from an EMBL/GenBank/DDBJ whole genome shotgun (WGS) entry which is preliminary data.</text>
</comment>
<dbReference type="RefSeq" id="WP_222992300.1">
    <property type="nucleotide sequence ID" value="NZ_JAINVV010000011.1"/>
</dbReference>
<sequence>MKSVLFATAALAAVVVAPAARAEGLRAEVHGGYDNVSIAGESGDGVAYGVALGFDKNVNSNMSLGIEAGIDDSTTKECAASGAGRACISAGRDLSAVFRVGYNLTETSKLYLLGGYTNTRAVATYRSGTTKTRAASNLDGFRAGAGYQFGISDKFYGKVEYRYSNYEADVSRHQGLVGVGVNF</sequence>
<dbReference type="Pfam" id="PF13505">
    <property type="entry name" value="OMP_b-brl"/>
    <property type="match status" value="1"/>
</dbReference>
<accession>A0ABS7PV14</accession>
<dbReference type="SUPFAM" id="SSF56925">
    <property type="entry name" value="OMPA-like"/>
    <property type="match status" value="1"/>
</dbReference>
<dbReference type="InterPro" id="IPR011250">
    <property type="entry name" value="OMP/PagP_B-barrel"/>
</dbReference>
<evidence type="ECO:0000256" key="2">
    <source>
        <dbReference type="SAM" id="SignalP"/>
    </source>
</evidence>
<keyword evidence="5" id="KW-1185">Reference proteome</keyword>
<evidence type="ECO:0000259" key="3">
    <source>
        <dbReference type="Pfam" id="PF13505"/>
    </source>
</evidence>
<evidence type="ECO:0000313" key="4">
    <source>
        <dbReference type="EMBL" id="MBY8825200.1"/>
    </source>
</evidence>
<reference evidence="4 5" key="1">
    <citation type="submission" date="2021-08" db="EMBL/GenBank/DDBJ databases">
        <authorList>
            <person name="Tuo L."/>
        </authorList>
    </citation>
    <scope>NUCLEOTIDE SEQUENCE [LARGE SCALE GENOMIC DNA]</scope>
    <source>
        <strain evidence="4 5">JCM 31229</strain>
    </source>
</reference>
<dbReference type="InterPro" id="IPR027385">
    <property type="entry name" value="Beta-barrel_OMP"/>
</dbReference>
<dbReference type="Gene3D" id="2.40.160.20">
    <property type="match status" value="1"/>
</dbReference>
<evidence type="ECO:0000256" key="1">
    <source>
        <dbReference type="ARBA" id="ARBA00022729"/>
    </source>
</evidence>
<feature type="signal peptide" evidence="2">
    <location>
        <begin position="1"/>
        <end position="22"/>
    </location>
</feature>
<feature type="domain" description="Outer membrane protein beta-barrel" evidence="3">
    <location>
        <begin position="7"/>
        <end position="183"/>
    </location>
</feature>
<gene>
    <name evidence="4" type="ORF">K7G82_23055</name>
</gene>
<keyword evidence="1 2" id="KW-0732">Signal</keyword>
<protein>
    <submittedName>
        <fullName evidence="4">Porin family protein</fullName>
    </submittedName>
</protein>